<dbReference type="EMBL" id="AODM01000040">
    <property type="protein sequence ID" value="EUJ52980.1"/>
    <property type="molecule type" value="Genomic_DNA"/>
</dbReference>
<comment type="caution">
    <text evidence="1">The sequence shown here is derived from an EMBL/GenBank/DDBJ whole genome shotgun (WGS) entry which is preliminary data.</text>
</comment>
<accession>W7DX52</accession>
<proteinExistence type="predicted"/>
<name>W7DX52_9LIST</name>
<reference evidence="1 2" key="1">
    <citation type="submission" date="2012-12" db="EMBL/GenBank/DDBJ databases">
        <title>Novel taxa of Listeriaceae from agricultural environments in the United States.</title>
        <authorList>
            <person name="den Bakker H.C."/>
            <person name="Allred A."/>
            <person name="Warchocki S."/>
            <person name="Wright E.M."/>
            <person name="Burrell A."/>
            <person name="Nightingale K.K."/>
            <person name="Kephart D."/>
            <person name="Wiedmann M."/>
        </authorList>
    </citation>
    <scope>NUCLEOTIDE SEQUENCE [LARGE SCALE GENOMIC DNA]</scope>
    <source>
        <strain evidence="1 2">FSL S10-1203</strain>
    </source>
</reference>
<protein>
    <submittedName>
        <fullName evidence="1">Uncharacterized protein</fullName>
    </submittedName>
</protein>
<evidence type="ECO:0000313" key="1">
    <source>
        <dbReference type="EMBL" id="EUJ52980.1"/>
    </source>
</evidence>
<sequence>MIELKRVYKRYEDKGYQNAVLKNINLTIEPKRFYRDNWKKWGW</sequence>
<dbReference type="AlphaFoldDB" id="W7DX52"/>
<organism evidence="1 2">
    <name type="scientific">Listeria fleischmannii FSL S10-1203</name>
    <dbReference type="NCBI Taxonomy" id="1265822"/>
    <lineage>
        <taxon>Bacteria</taxon>
        <taxon>Bacillati</taxon>
        <taxon>Bacillota</taxon>
        <taxon>Bacilli</taxon>
        <taxon>Bacillales</taxon>
        <taxon>Listeriaceae</taxon>
        <taxon>Listeria</taxon>
    </lineage>
</organism>
<evidence type="ECO:0000313" key="2">
    <source>
        <dbReference type="Proteomes" id="UP000019241"/>
    </source>
</evidence>
<dbReference type="RefSeq" id="WP_302050658.1">
    <property type="nucleotide sequence ID" value="NZ_AODM01000040.1"/>
</dbReference>
<dbReference type="Proteomes" id="UP000019241">
    <property type="component" value="Unassembled WGS sequence"/>
</dbReference>
<dbReference type="PATRIC" id="fig|1265822.4.peg.2427"/>
<gene>
    <name evidence="1" type="ORF">MCOL2_11972</name>
</gene>